<gene>
    <name evidence="2" type="ordered locus">Srot_0602</name>
</gene>
<dbReference type="AlphaFoldDB" id="D6ZCP2"/>
<accession>D6ZCP2</accession>
<keyword evidence="1" id="KW-0472">Membrane</keyword>
<sequence>MNQFNADYFLGVGKAVITVLIVGVIFGAGLPALFAAGLTSLYGGEPETAGTVAATKNPARVALAWLAFAAVLALIAFGIAVIVFGKPLLHAVGLV</sequence>
<keyword evidence="1" id="KW-1133">Transmembrane helix</keyword>
<dbReference type="RefSeq" id="WP_013137540.1">
    <property type="nucleotide sequence ID" value="NC_014168.1"/>
</dbReference>
<organism evidence="2 3">
    <name type="scientific">Segniliparus rotundus (strain ATCC BAA-972 / CDC 1076 / CIP 108378 / DSM 44985 / JCM 13578)</name>
    <dbReference type="NCBI Taxonomy" id="640132"/>
    <lineage>
        <taxon>Bacteria</taxon>
        <taxon>Bacillati</taxon>
        <taxon>Actinomycetota</taxon>
        <taxon>Actinomycetes</taxon>
        <taxon>Mycobacteriales</taxon>
        <taxon>Segniliparaceae</taxon>
        <taxon>Segniliparus</taxon>
    </lineage>
</organism>
<evidence type="ECO:0000313" key="3">
    <source>
        <dbReference type="Proteomes" id="UP000002247"/>
    </source>
</evidence>
<protein>
    <recommendedName>
        <fullName evidence="4">Transmembrane protein</fullName>
    </recommendedName>
</protein>
<feature type="transmembrane region" description="Helical" evidence="1">
    <location>
        <begin position="12"/>
        <end position="42"/>
    </location>
</feature>
<dbReference type="Proteomes" id="UP000002247">
    <property type="component" value="Chromosome"/>
</dbReference>
<evidence type="ECO:0008006" key="4">
    <source>
        <dbReference type="Google" id="ProtNLM"/>
    </source>
</evidence>
<reference evidence="2 3" key="1">
    <citation type="journal article" date="2010" name="Stand. Genomic Sci.">
        <title>Complete genome sequence of Segniliparus rotundus type strain (CDC 1076).</title>
        <authorList>
            <person name="Sikorski J."/>
            <person name="Lapidus A."/>
            <person name="Copeland A."/>
            <person name="Misra M."/>
            <person name="Glavina Del Rio T."/>
            <person name="Nolan M."/>
            <person name="Lucas S."/>
            <person name="Chen F."/>
            <person name="Tice H."/>
            <person name="Cheng J.F."/>
            <person name="Jando M."/>
            <person name="Schneider S."/>
            <person name="Bruce D."/>
            <person name="Goodwin L."/>
            <person name="Pitluck S."/>
            <person name="Liolios K."/>
            <person name="Mikhailova N."/>
            <person name="Pati A."/>
            <person name="Ivanova N."/>
            <person name="Mavromatis K."/>
            <person name="Chen A."/>
            <person name="Palaniappan K."/>
            <person name="Chertkov O."/>
            <person name="Land M."/>
            <person name="Hauser L."/>
            <person name="Chang Y.J."/>
            <person name="Jeffries C.D."/>
            <person name="Brettin T."/>
            <person name="Detter J.C."/>
            <person name="Han C."/>
            <person name="Rohde M."/>
            <person name="Goker M."/>
            <person name="Bristow J."/>
            <person name="Eisen J.A."/>
            <person name="Markowitz V."/>
            <person name="Hugenholtz P."/>
            <person name="Kyrpides N.C."/>
            <person name="Klenk H.P."/>
        </authorList>
    </citation>
    <scope>NUCLEOTIDE SEQUENCE [LARGE SCALE GENOMIC DNA]</scope>
    <source>
        <strain evidence="3">ATCC BAA-972 / CDC 1076 / CIP 108378 / DSM 44985 / JCM 13578</strain>
    </source>
</reference>
<evidence type="ECO:0000313" key="2">
    <source>
        <dbReference type="EMBL" id="ADG97084.1"/>
    </source>
</evidence>
<name>D6ZCP2_SEGRD</name>
<keyword evidence="1" id="KW-0812">Transmembrane</keyword>
<dbReference type="KEGG" id="srt:Srot_0602"/>
<evidence type="ECO:0000256" key="1">
    <source>
        <dbReference type="SAM" id="Phobius"/>
    </source>
</evidence>
<dbReference type="EMBL" id="CP001958">
    <property type="protein sequence ID" value="ADG97084.1"/>
    <property type="molecule type" value="Genomic_DNA"/>
</dbReference>
<dbReference type="HOGENOM" id="CLU_2371170_0_0_11"/>
<proteinExistence type="predicted"/>
<feature type="transmembrane region" description="Helical" evidence="1">
    <location>
        <begin position="62"/>
        <end position="84"/>
    </location>
</feature>
<dbReference type="STRING" id="640132.Srot_0602"/>
<keyword evidence="3" id="KW-1185">Reference proteome</keyword>